<evidence type="ECO:0000256" key="1">
    <source>
        <dbReference type="ARBA" id="ARBA00023015"/>
    </source>
</evidence>
<evidence type="ECO:0000256" key="2">
    <source>
        <dbReference type="ARBA" id="ARBA00023125"/>
    </source>
</evidence>
<dbReference type="PANTHER" id="PTHR40661:SF2">
    <property type="entry name" value="HTH-TYPE TRANSCRIPTIONAL REGULATOR PRTR"/>
    <property type="match status" value="1"/>
</dbReference>
<proteinExistence type="predicted"/>
<dbReference type="CDD" id="cd06529">
    <property type="entry name" value="S24_LexA-like"/>
    <property type="match status" value="1"/>
</dbReference>
<evidence type="ECO:0000256" key="3">
    <source>
        <dbReference type="ARBA" id="ARBA00023163"/>
    </source>
</evidence>
<name>A0A8S5NIM9_9CAUD</name>
<dbReference type="CDD" id="cd00093">
    <property type="entry name" value="HTH_XRE"/>
    <property type="match status" value="1"/>
</dbReference>
<dbReference type="InterPro" id="IPR001387">
    <property type="entry name" value="Cro/C1-type_HTH"/>
</dbReference>
<evidence type="ECO:0000313" key="5">
    <source>
        <dbReference type="EMBL" id="DAD93947.1"/>
    </source>
</evidence>
<dbReference type="Pfam" id="PF00717">
    <property type="entry name" value="Peptidase_S24"/>
    <property type="match status" value="1"/>
</dbReference>
<dbReference type="SUPFAM" id="SSF51306">
    <property type="entry name" value="LexA/Signal peptidase"/>
    <property type="match status" value="1"/>
</dbReference>
<dbReference type="InterPro" id="IPR010982">
    <property type="entry name" value="Lambda_DNA-bd_dom_sf"/>
</dbReference>
<dbReference type="GO" id="GO:0003677">
    <property type="term" value="F:DNA binding"/>
    <property type="evidence" value="ECO:0007669"/>
    <property type="project" value="UniProtKB-KW"/>
</dbReference>
<dbReference type="EMBL" id="BK015170">
    <property type="protein sequence ID" value="DAD93947.1"/>
    <property type="molecule type" value="Genomic_DNA"/>
</dbReference>
<dbReference type="PANTHER" id="PTHR40661">
    <property type="match status" value="1"/>
</dbReference>
<feature type="domain" description="HTH cro/C1-type" evidence="4">
    <location>
        <begin position="19"/>
        <end position="66"/>
    </location>
</feature>
<dbReference type="InterPro" id="IPR015927">
    <property type="entry name" value="Peptidase_S24_S26A/B/C"/>
</dbReference>
<organism evidence="5">
    <name type="scientific">Siphoviridae sp. ctRg81</name>
    <dbReference type="NCBI Taxonomy" id="2826336"/>
    <lineage>
        <taxon>Viruses</taxon>
        <taxon>Duplodnaviria</taxon>
        <taxon>Heunggongvirae</taxon>
        <taxon>Uroviricota</taxon>
        <taxon>Caudoviricetes</taxon>
    </lineage>
</organism>
<dbReference type="InterPro" id="IPR039418">
    <property type="entry name" value="LexA-like"/>
</dbReference>
<sequence length="227" mass="25434">MNEKTTLAERLTLALSDSGLKKSDIARLCFISPASVSDWFSGKSKSIKSIYLPKVAKVLGVSSTWLATGNGPMKSPNVLVTEDVCDDDDWVEIPEYKIRFAAGFEQNSTLEELASEYKAAYRRSWFQRKNINPEDCKRFKVKGDSMEPLLLDHDVVLVDCSKTEIIDGRIYAFVFGDALRVKRLYRKIDGSIMVHSENPNFPDETISPADTEQVQVIGEVIERSGSV</sequence>
<evidence type="ECO:0000259" key="4">
    <source>
        <dbReference type="PROSITE" id="PS50943"/>
    </source>
</evidence>
<dbReference type="SMART" id="SM00530">
    <property type="entry name" value="HTH_XRE"/>
    <property type="match status" value="1"/>
</dbReference>
<keyword evidence="2" id="KW-0238">DNA-binding</keyword>
<dbReference type="Gene3D" id="1.10.260.40">
    <property type="entry name" value="lambda repressor-like DNA-binding domains"/>
    <property type="match status" value="1"/>
</dbReference>
<reference evidence="5" key="1">
    <citation type="journal article" date="2021" name="Proc. Natl. Acad. Sci. U.S.A.">
        <title>A Catalog of Tens of Thousands of Viruses from Human Metagenomes Reveals Hidden Associations with Chronic Diseases.</title>
        <authorList>
            <person name="Tisza M.J."/>
            <person name="Buck C.B."/>
        </authorList>
    </citation>
    <scope>NUCLEOTIDE SEQUENCE</scope>
    <source>
        <strain evidence="5">CtRg81</strain>
    </source>
</reference>
<dbReference type="PROSITE" id="PS50943">
    <property type="entry name" value="HTH_CROC1"/>
    <property type="match status" value="1"/>
</dbReference>
<protein>
    <submittedName>
        <fullName evidence="5">Repressor protein CI</fullName>
    </submittedName>
</protein>
<keyword evidence="1" id="KW-0805">Transcription regulation</keyword>
<dbReference type="Pfam" id="PF01381">
    <property type="entry name" value="HTH_3"/>
    <property type="match status" value="1"/>
</dbReference>
<dbReference type="Gene3D" id="2.10.109.10">
    <property type="entry name" value="Umud Fragment, subunit A"/>
    <property type="match status" value="1"/>
</dbReference>
<accession>A0A8S5NIM9</accession>
<dbReference type="SUPFAM" id="SSF47413">
    <property type="entry name" value="lambda repressor-like DNA-binding domains"/>
    <property type="match status" value="1"/>
</dbReference>
<keyword evidence="3" id="KW-0804">Transcription</keyword>
<dbReference type="InterPro" id="IPR036286">
    <property type="entry name" value="LexA/Signal_pep-like_sf"/>
</dbReference>